<sequence length="90" mass="10143">MMEDLKATIRLRCTFCRSEQFALPCEDYSPPGHSFVVCANCGMENDVTSLLIVAKSKGMEVARAYADELVEQMKKDLANSFKNNKFITIK</sequence>
<protein>
    <submittedName>
        <fullName evidence="1">Uncharacterized protein</fullName>
    </submittedName>
</protein>
<dbReference type="RefSeq" id="WP_226100914.1">
    <property type="nucleotide sequence ID" value="NZ_CP162411.1"/>
</dbReference>
<reference evidence="1" key="1">
    <citation type="submission" date="2024-07" db="EMBL/GenBank/DDBJ databases">
        <authorList>
            <person name="Pedron J."/>
        </authorList>
    </citation>
    <scope>NUCLEOTIDE SEQUENCE</scope>
    <source>
        <strain evidence="1">A642-S2-A17</strain>
    </source>
</reference>
<organism evidence="1">
    <name type="scientific">Dickeya oryzae</name>
    <dbReference type="NCBI Taxonomy" id="1240404"/>
    <lineage>
        <taxon>Bacteria</taxon>
        <taxon>Pseudomonadati</taxon>
        <taxon>Pseudomonadota</taxon>
        <taxon>Gammaproteobacteria</taxon>
        <taxon>Enterobacterales</taxon>
        <taxon>Pectobacteriaceae</taxon>
        <taxon>Dickeya</taxon>
    </lineage>
</organism>
<name>A0AB39IC59_9GAMM</name>
<accession>A0AB39IC59</accession>
<dbReference type="AlphaFoldDB" id="A0AB39IC59"/>
<gene>
    <name evidence="1" type="ORF">LF923_0014700</name>
</gene>
<proteinExistence type="predicted"/>
<dbReference type="EMBL" id="CP162411">
    <property type="protein sequence ID" value="XDL13442.1"/>
    <property type="molecule type" value="Genomic_DNA"/>
</dbReference>
<evidence type="ECO:0000313" key="1">
    <source>
        <dbReference type="EMBL" id="XDL13442.1"/>
    </source>
</evidence>